<protein>
    <recommendedName>
        <fullName evidence="1">Transposase IS30-like HTH domain-containing protein</fullName>
    </recommendedName>
</protein>
<dbReference type="Pfam" id="PF13936">
    <property type="entry name" value="HTH_38"/>
    <property type="match status" value="1"/>
</dbReference>
<evidence type="ECO:0000313" key="3">
    <source>
        <dbReference type="Proteomes" id="UP000307749"/>
    </source>
</evidence>
<dbReference type="AlphaFoldDB" id="A0A4S3KNG8"/>
<dbReference type="Proteomes" id="UP000307749">
    <property type="component" value="Unassembled WGS sequence"/>
</dbReference>
<dbReference type="EMBL" id="MWQO01000028">
    <property type="protein sequence ID" value="THD10386.1"/>
    <property type="molecule type" value="Genomic_DNA"/>
</dbReference>
<sequence length="38" mass="4324">MRTYNELSLDERVEMQRRLEAGDSLRAIARSLGRAAST</sequence>
<feature type="domain" description="Transposase IS30-like HTH" evidence="1">
    <location>
        <begin position="4"/>
        <end position="38"/>
    </location>
</feature>
<evidence type="ECO:0000259" key="1">
    <source>
        <dbReference type="Pfam" id="PF13936"/>
    </source>
</evidence>
<reference evidence="2 3" key="1">
    <citation type="submission" date="2017-02" db="EMBL/GenBank/DDBJ databases">
        <title>Whole genome sequencing of Metallibacterium scheffleri DSM 24874 (T).</title>
        <authorList>
            <person name="Kumar S."/>
            <person name="Patil P."/>
            <person name="Patil P.B."/>
        </authorList>
    </citation>
    <scope>NUCLEOTIDE SEQUENCE [LARGE SCALE GENOMIC DNA]</scope>
    <source>
        <strain evidence="2 3">DSM 24874</strain>
    </source>
</reference>
<name>A0A4S3KNG8_9GAMM</name>
<organism evidence="2 3">
    <name type="scientific">Metallibacterium scheffleri</name>
    <dbReference type="NCBI Taxonomy" id="993689"/>
    <lineage>
        <taxon>Bacteria</taxon>
        <taxon>Pseudomonadati</taxon>
        <taxon>Pseudomonadota</taxon>
        <taxon>Gammaproteobacteria</taxon>
        <taxon>Lysobacterales</taxon>
        <taxon>Rhodanobacteraceae</taxon>
        <taxon>Metallibacterium</taxon>
    </lineage>
</organism>
<accession>A0A4S3KNG8</accession>
<dbReference type="InterPro" id="IPR025246">
    <property type="entry name" value="IS30-like_HTH"/>
</dbReference>
<dbReference type="RefSeq" id="WP_136256410.1">
    <property type="nucleotide sequence ID" value="NZ_MWQO01000028.1"/>
</dbReference>
<feature type="non-terminal residue" evidence="2">
    <location>
        <position position="38"/>
    </location>
</feature>
<proteinExistence type="predicted"/>
<gene>
    <name evidence="2" type="ORF">B1806_08430</name>
</gene>
<evidence type="ECO:0000313" key="2">
    <source>
        <dbReference type="EMBL" id="THD10386.1"/>
    </source>
</evidence>
<keyword evidence="3" id="KW-1185">Reference proteome</keyword>
<comment type="caution">
    <text evidence="2">The sequence shown here is derived from an EMBL/GenBank/DDBJ whole genome shotgun (WGS) entry which is preliminary data.</text>
</comment>